<protein>
    <submittedName>
        <fullName evidence="1">Uncharacterized protein</fullName>
    </submittedName>
</protein>
<sequence>MSLKDIMSKITPEKWREVLLRRKMGQILEAHKTGWVTNDEAKVMLLTAFDQYCDFREMDKLKQKEGE</sequence>
<accession>A0AAE8YTW1</accession>
<reference evidence="1" key="1">
    <citation type="submission" date="2021-10" db="EMBL/GenBank/DDBJ databases">
        <authorList>
            <person name="Lavering E.D."/>
            <person name="James R."/>
            <person name="Fairholm J.D."/>
            <person name="Ogilvie B.H."/>
            <person name="Thurgood T.L."/>
            <person name="Robison R.A."/>
            <person name="Grose J.H."/>
        </authorList>
    </citation>
    <scope>NUCLEOTIDE SEQUENCE</scope>
</reference>
<dbReference type="EMBL" id="OK499991">
    <property type="protein sequence ID" value="UGO50706.1"/>
    <property type="molecule type" value="Genomic_DNA"/>
</dbReference>
<evidence type="ECO:0000313" key="1">
    <source>
        <dbReference type="EMBL" id="UGO50706.1"/>
    </source>
</evidence>
<organism evidence="1 2">
    <name type="scientific">Bacillus phage vB_BanS_Sophrita</name>
    <dbReference type="NCBI Taxonomy" id="2894790"/>
    <lineage>
        <taxon>Viruses</taxon>
        <taxon>Duplodnaviria</taxon>
        <taxon>Heunggongvirae</taxon>
        <taxon>Uroviricota</taxon>
        <taxon>Caudoviricetes</taxon>
        <taxon>Joanripponvirinae</taxon>
        <taxon>Sophritavirus</taxon>
        <taxon>Sophritavirus sophrita</taxon>
    </lineage>
</organism>
<name>A0AAE8YTW1_9CAUD</name>
<gene>
    <name evidence="1" type="ORF">SOPHRITA_115</name>
</gene>
<keyword evidence="2" id="KW-1185">Reference proteome</keyword>
<evidence type="ECO:0000313" key="2">
    <source>
        <dbReference type="Proteomes" id="UP000827460"/>
    </source>
</evidence>
<dbReference type="Proteomes" id="UP000827460">
    <property type="component" value="Segment"/>
</dbReference>
<proteinExistence type="predicted"/>